<dbReference type="PROSITE" id="PS51375">
    <property type="entry name" value="PPR"/>
    <property type="match status" value="4"/>
</dbReference>
<feature type="non-terminal residue" evidence="4">
    <location>
        <position position="1"/>
    </location>
</feature>
<dbReference type="InterPro" id="IPR011990">
    <property type="entry name" value="TPR-like_helical_dom_sf"/>
</dbReference>
<dbReference type="OrthoDB" id="69593at2759"/>
<dbReference type="Pfam" id="PF13812">
    <property type="entry name" value="PPR_3"/>
    <property type="match status" value="2"/>
</dbReference>
<evidence type="ECO:0000313" key="4">
    <source>
        <dbReference type="EMBL" id="KAG5177218.1"/>
    </source>
</evidence>
<feature type="repeat" description="PPR" evidence="2">
    <location>
        <begin position="212"/>
        <end position="246"/>
    </location>
</feature>
<evidence type="ECO:0000256" key="2">
    <source>
        <dbReference type="PROSITE-ProRule" id="PRU00708"/>
    </source>
</evidence>
<accession>A0A836C9W1</accession>
<name>A0A836C9W1_9STRA</name>
<proteinExistence type="predicted"/>
<dbReference type="Proteomes" id="UP000664859">
    <property type="component" value="Unassembled WGS sequence"/>
</dbReference>
<sequence>MVKGGHRPHISLFHLFLKAVAAKCGAKEAWRLLALMRQSGTQPDVMAYNLALRSRTTLQSADLLLKEMVDAGVAPDRGTYMAMLRACRMSRDMPRALELFAQMEATNLSFVVFSWNSHSSSVRYQSRHVLHLLALMRQSGTKPDVTAYNLALRAQTRLQSADWLLKEMVDAGVAPDRGTYMAMLRACRMSRDMPRALELFAQMEATNLSFVNVHMWNMLLRAIIASGDPQSALQKATEMTQRGVAPDSITYSLLLAAHAALGDEAKVDSLVSQMSASGVEIPPAYYRWVIEGYAQGGLMQRAEDTLEATLTSGTFRPDMAIALLWKYSNAGNLSRVLFWLQRLSASGHKPNPSMWNAAIDAAHKAGDTDTADALWRDAEAAGGLGVYKGMRRNKGGVGWHVVRD</sequence>
<evidence type="ECO:0008006" key="6">
    <source>
        <dbReference type="Google" id="ProtNLM"/>
    </source>
</evidence>
<dbReference type="GO" id="GO:0031930">
    <property type="term" value="P:mitochondria-nucleus signaling pathway"/>
    <property type="evidence" value="ECO:0007669"/>
    <property type="project" value="TreeGrafter"/>
</dbReference>
<keyword evidence="5" id="KW-1185">Reference proteome</keyword>
<feature type="repeat" description="PPR" evidence="2">
    <location>
        <begin position="76"/>
        <end position="110"/>
    </location>
</feature>
<dbReference type="EMBL" id="JAFCMP010000527">
    <property type="protein sequence ID" value="KAG5177218.1"/>
    <property type="molecule type" value="Genomic_DNA"/>
</dbReference>
<dbReference type="PANTHER" id="PTHR47936:SF1">
    <property type="entry name" value="PENTATRICOPEPTIDE REPEAT-CONTAINING PROTEIN GUN1, CHLOROPLASTIC"/>
    <property type="match status" value="1"/>
</dbReference>
<keyword evidence="3" id="KW-0732">Signal</keyword>
<dbReference type="Gene3D" id="1.25.40.10">
    <property type="entry name" value="Tetratricopeptide repeat domain"/>
    <property type="match status" value="3"/>
</dbReference>
<evidence type="ECO:0000256" key="3">
    <source>
        <dbReference type="SAM" id="SignalP"/>
    </source>
</evidence>
<dbReference type="InterPro" id="IPR002885">
    <property type="entry name" value="PPR_rpt"/>
</dbReference>
<dbReference type="PANTHER" id="PTHR47936">
    <property type="entry name" value="PPR_LONG DOMAIN-CONTAINING PROTEIN"/>
    <property type="match status" value="1"/>
</dbReference>
<feature type="signal peptide" evidence="3">
    <location>
        <begin position="1"/>
        <end position="22"/>
    </location>
</feature>
<comment type="caution">
    <text evidence="4">The sequence shown here is derived from an EMBL/GenBank/DDBJ whole genome shotgun (WGS) entry which is preliminary data.</text>
</comment>
<evidence type="ECO:0000313" key="5">
    <source>
        <dbReference type="Proteomes" id="UP000664859"/>
    </source>
</evidence>
<organism evidence="4 5">
    <name type="scientific">Tribonema minus</name>
    <dbReference type="NCBI Taxonomy" id="303371"/>
    <lineage>
        <taxon>Eukaryota</taxon>
        <taxon>Sar</taxon>
        <taxon>Stramenopiles</taxon>
        <taxon>Ochrophyta</taxon>
        <taxon>PX clade</taxon>
        <taxon>Xanthophyceae</taxon>
        <taxon>Tribonematales</taxon>
        <taxon>Tribonemataceae</taxon>
        <taxon>Tribonema</taxon>
    </lineage>
</organism>
<gene>
    <name evidence="4" type="ORF">JKP88DRAFT_189304</name>
</gene>
<dbReference type="GO" id="GO:0009507">
    <property type="term" value="C:chloroplast"/>
    <property type="evidence" value="ECO:0007669"/>
    <property type="project" value="TreeGrafter"/>
</dbReference>
<dbReference type="AlphaFoldDB" id="A0A836C9W1"/>
<feature type="repeat" description="PPR" evidence="2">
    <location>
        <begin position="247"/>
        <end position="281"/>
    </location>
</feature>
<dbReference type="Pfam" id="PF13041">
    <property type="entry name" value="PPR_2"/>
    <property type="match status" value="1"/>
</dbReference>
<feature type="chain" id="PRO_5032659137" description="Pentatricopeptide repeat-containing protein" evidence="3">
    <location>
        <begin position="23"/>
        <end position="404"/>
    </location>
</feature>
<keyword evidence="1" id="KW-0677">Repeat</keyword>
<feature type="repeat" description="PPR" evidence="2">
    <location>
        <begin position="176"/>
        <end position="210"/>
    </location>
</feature>
<evidence type="ECO:0000256" key="1">
    <source>
        <dbReference type="ARBA" id="ARBA00022737"/>
    </source>
</evidence>
<protein>
    <recommendedName>
        <fullName evidence="6">Pentatricopeptide repeat-containing protein</fullName>
    </recommendedName>
</protein>
<reference evidence="4" key="1">
    <citation type="submission" date="2021-02" db="EMBL/GenBank/DDBJ databases">
        <title>First Annotated Genome of the Yellow-green Alga Tribonema minus.</title>
        <authorList>
            <person name="Mahan K.M."/>
        </authorList>
    </citation>
    <scope>NUCLEOTIDE SEQUENCE</scope>
    <source>
        <strain evidence="4">UTEX B ZZ1240</strain>
    </source>
</reference>